<dbReference type="Pfam" id="PF00057">
    <property type="entry name" value="Ldl_recept_a"/>
    <property type="match status" value="1"/>
</dbReference>
<dbReference type="InterPro" id="IPR036055">
    <property type="entry name" value="LDL_receptor-like_sf"/>
</dbReference>
<keyword evidence="3" id="KW-1185">Reference proteome</keyword>
<dbReference type="OrthoDB" id="6239681at2759"/>
<comment type="caution">
    <text evidence="1">Lacks conserved residue(s) required for the propagation of feature annotation.</text>
</comment>
<evidence type="ECO:0000256" key="1">
    <source>
        <dbReference type="PROSITE-ProRule" id="PRU00124"/>
    </source>
</evidence>
<dbReference type="AlphaFoldDB" id="A0A8J1XHX6"/>
<dbReference type="SMART" id="SM00192">
    <property type="entry name" value="LDLa"/>
    <property type="match status" value="1"/>
</dbReference>
<dbReference type="Gene3D" id="2.40.128.620">
    <property type="match status" value="1"/>
</dbReference>
<reference evidence="2" key="1">
    <citation type="submission" date="2022-03" db="EMBL/GenBank/DDBJ databases">
        <authorList>
            <person name="Martin C."/>
        </authorList>
    </citation>
    <scope>NUCLEOTIDE SEQUENCE</scope>
</reference>
<sequence length="253" mass="27791">VVLCICHAGRVRASCDCKLSATITPIKPEIINSRLDAQDAIIDSVADKYQTLLQDNQLKLERLKNAKKDAELGTDIVYNLANDCAKNGKLRCIESGECIHLLQGCDGVVDCLDGSDEENTTCVNPLKPGGKYQAILPKTQTCFPDAASFVRIIVIINSIVTSEHLPQYIVGTISGDYSFTDKEGRQITGAVPATYTYHIASGEARVKYMNDRYKFTGHAFLPYFLGSTPISGAYYHGHDLKEVCSDAVWYRVA</sequence>
<dbReference type="InterPro" id="IPR002172">
    <property type="entry name" value="LDrepeatLR_classA_rpt"/>
</dbReference>
<accession>A0A8J1XHX6</accession>
<name>A0A8J1XHX6_OWEFU</name>
<dbReference type="Proteomes" id="UP000749559">
    <property type="component" value="Unassembled WGS sequence"/>
</dbReference>
<feature type="non-terminal residue" evidence="2">
    <location>
        <position position="1"/>
    </location>
</feature>
<dbReference type="InterPro" id="IPR023415">
    <property type="entry name" value="LDLR_class-A_CS"/>
</dbReference>
<gene>
    <name evidence="2" type="ORF">OFUS_LOCUS22815</name>
</gene>
<dbReference type="CDD" id="cd00112">
    <property type="entry name" value="LDLa"/>
    <property type="match status" value="1"/>
</dbReference>
<dbReference type="SUPFAM" id="SSF57424">
    <property type="entry name" value="LDL receptor-like module"/>
    <property type="match status" value="1"/>
</dbReference>
<organism evidence="2 3">
    <name type="scientific">Owenia fusiformis</name>
    <name type="common">Polychaete worm</name>
    <dbReference type="NCBI Taxonomy" id="6347"/>
    <lineage>
        <taxon>Eukaryota</taxon>
        <taxon>Metazoa</taxon>
        <taxon>Spiralia</taxon>
        <taxon>Lophotrochozoa</taxon>
        <taxon>Annelida</taxon>
        <taxon>Polychaeta</taxon>
        <taxon>Sedentaria</taxon>
        <taxon>Canalipalpata</taxon>
        <taxon>Sabellida</taxon>
        <taxon>Oweniida</taxon>
        <taxon>Oweniidae</taxon>
        <taxon>Owenia</taxon>
    </lineage>
</organism>
<dbReference type="PROSITE" id="PS50068">
    <property type="entry name" value="LDLRA_2"/>
    <property type="match status" value="1"/>
</dbReference>
<dbReference type="PROSITE" id="PS01209">
    <property type="entry name" value="LDLRA_1"/>
    <property type="match status" value="1"/>
</dbReference>
<evidence type="ECO:0000313" key="2">
    <source>
        <dbReference type="EMBL" id="CAH1798714.1"/>
    </source>
</evidence>
<proteinExistence type="predicted"/>
<dbReference type="EMBL" id="CAIIXF020000011">
    <property type="protein sequence ID" value="CAH1798714.1"/>
    <property type="molecule type" value="Genomic_DNA"/>
</dbReference>
<comment type="caution">
    <text evidence="2">The sequence shown here is derived from an EMBL/GenBank/DDBJ whole genome shotgun (WGS) entry which is preliminary data.</text>
</comment>
<protein>
    <submittedName>
        <fullName evidence="2">Uncharacterized protein</fullName>
    </submittedName>
</protein>
<evidence type="ECO:0000313" key="3">
    <source>
        <dbReference type="Proteomes" id="UP000749559"/>
    </source>
</evidence>